<evidence type="ECO:0000256" key="4">
    <source>
        <dbReference type="ARBA" id="ARBA00012513"/>
    </source>
</evidence>
<evidence type="ECO:0000256" key="12">
    <source>
        <dbReference type="ARBA" id="ARBA00022741"/>
    </source>
</evidence>
<keyword evidence="14 21" id="KW-0067">ATP-binding</keyword>
<comment type="similarity">
    <text evidence="3">Belongs to the RLP family.</text>
</comment>
<dbReference type="InterPro" id="IPR011009">
    <property type="entry name" value="Kinase-like_dom_sf"/>
</dbReference>
<dbReference type="Pfam" id="PF00069">
    <property type="entry name" value="Pkinase"/>
    <property type="match status" value="1"/>
</dbReference>
<protein>
    <recommendedName>
        <fullName evidence="4">non-specific serine/threonine protein kinase</fullName>
        <ecNumber evidence="4">2.7.11.1</ecNumber>
    </recommendedName>
</protein>
<comment type="similarity">
    <text evidence="2">Belongs to the protein kinase superfamily. Ser/Thr protein kinase family.</text>
</comment>
<dbReference type="Gene3D" id="3.80.10.10">
    <property type="entry name" value="Ribonuclease Inhibitor"/>
    <property type="match status" value="4"/>
</dbReference>
<evidence type="ECO:0000256" key="20">
    <source>
        <dbReference type="ARBA" id="ARBA00048679"/>
    </source>
</evidence>
<feature type="region of interest" description="Disordered" evidence="22">
    <location>
        <begin position="1142"/>
        <end position="1198"/>
    </location>
</feature>
<keyword evidence="17" id="KW-0675">Receptor</keyword>
<dbReference type="EMBL" id="CM035434">
    <property type="protein sequence ID" value="KAH7292324.1"/>
    <property type="molecule type" value="Genomic_DNA"/>
</dbReference>
<keyword evidence="16" id="KW-0472">Membrane</keyword>
<feature type="compositionally biased region" description="Low complexity" evidence="22">
    <location>
        <begin position="1159"/>
        <end position="1183"/>
    </location>
</feature>
<keyword evidence="10 23" id="KW-0732">Signal</keyword>
<evidence type="ECO:0000256" key="7">
    <source>
        <dbReference type="ARBA" id="ARBA00022614"/>
    </source>
</evidence>
<evidence type="ECO:0000256" key="15">
    <source>
        <dbReference type="ARBA" id="ARBA00022989"/>
    </source>
</evidence>
<dbReference type="GO" id="GO:0005524">
    <property type="term" value="F:ATP binding"/>
    <property type="evidence" value="ECO:0007669"/>
    <property type="project" value="UniProtKB-UniRule"/>
</dbReference>
<evidence type="ECO:0000313" key="26">
    <source>
        <dbReference type="Proteomes" id="UP000825935"/>
    </source>
</evidence>
<keyword evidence="8" id="KW-0808">Transferase</keyword>
<dbReference type="InterPro" id="IPR017441">
    <property type="entry name" value="Protein_kinase_ATP_BS"/>
</dbReference>
<keyword evidence="11" id="KW-0677">Repeat</keyword>
<feature type="binding site" evidence="21">
    <location>
        <position position="956"/>
    </location>
    <ligand>
        <name>ATP</name>
        <dbReference type="ChEBI" id="CHEBI:30616"/>
    </ligand>
</feature>
<evidence type="ECO:0000256" key="19">
    <source>
        <dbReference type="ARBA" id="ARBA00047899"/>
    </source>
</evidence>
<dbReference type="Pfam" id="PF20141">
    <property type="entry name" value="Island"/>
    <property type="match status" value="1"/>
</dbReference>
<dbReference type="SUPFAM" id="SSF52047">
    <property type="entry name" value="RNI-like"/>
    <property type="match status" value="1"/>
</dbReference>
<dbReference type="InterPro" id="IPR032675">
    <property type="entry name" value="LRR_dom_sf"/>
</dbReference>
<evidence type="ECO:0000256" key="22">
    <source>
        <dbReference type="SAM" id="MobiDB-lite"/>
    </source>
</evidence>
<keyword evidence="9" id="KW-0812">Transmembrane</keyword>
<name>A0A8T2R9A2_CERRI</name>
<feature type="compositionally biased region" description="Polar residues" evidence="22">
    <location>
        <begin position="1142"/>
        <end position="1158"/>
    </location>
</feature>
<dbReference type="InterPro" id="IPR050647">
    <property type="entry name" value="Plant_LRR-RLKs"/>
</dbReference>
<keyword evidence="26" id="KW-1185">Reference proteome</keyword>
<dbReference type="PANTHER" id="PTHR48056:SF14">
    <property type="entry name" value="NON-SPECIFIC SERINE_THREONINE PROTEIN KINASE"/>
    <property type="match status" value="1"/>
</dbReference>
<dbReference type="PROSITE" id="PS50011">
    <property type="entry name" value="PROTEIN_KINASE_DOM"/>
    <property type="match status" value="1"/>
</dbReference>
<dbReference type="InterPro" id="IPR001611">
    <property type="entry name" value="Leu-rich_rpt"/>
</dbReference>
<dbReference type="GO" id="GO:0004674">
    <property type="term" value="F:protein serine/threonine kinase activity"/>
    <property type="evidence" value="ECO:0007669"/>
    <property type="project" value="UniProtKB-KW"/>
</dbReference>
<comment type="catalytic activity">
    <reaction evidence="19">
        <text>L-threonyl-[protein] + ATP = O-phospho-L-threonyl-[protein] + ADP + H(+)</text>
        <dbReference type="Rhea" id="RHEA:46608"/>
        <dbReference type="Rhea" id="RHEA-COMP:11060"/>
        <dbReference type="Rhea" id="RHEA-COMP:11605"/>
        <dbReference type="ChEBI" id="CHEBI:15378"/>
        <dbReference type="ChEBI" id="CHEBI:30013"/>
        <dbReference type="ChEBI" id="CHEBI:30616"/>
        <dbReference type="ChEBI" id="CHEBI:61977"/>
        <dbReference type="ChEBI" id="CHEBI:456216"/>
        <dbReference type="EC" id="2.7.11.1"/>
    </reaction>
</comment>
<evidence type="ECO:0000259" key="24">
    <source>
        <dbReference type="PROSITE" id="PS50011"/>
    </source>
</evidence>
<evidence type="ECO:0000256" key="5">
    <source>
        <dbReference type="ARBA" id="ARBA00022475"/>
    </source>
</evidence>
<dbReference type="PROSITE" id="PS00107">
    <property type="entry name" value="PROTEIN_KINASE_ATP"/>
    <property type="match status" value="1"/>
</dbReference>
<proteinExistence type="inferred from homology"/>
<dbReference type="SMART" id="SM00369">
    <property type="entry name" value="LRR_TYP"/>
    <property type="match status" value="10"/>
</dbReference>
<evidence type="ECO:0000256" key="11">
    <source>
        <dbReference type="ARBA" id="ARBA00022737"/>
    </source>
</evidence>
<evidence type="ECO:0000313" key="25">
    <source>
        <dbReference type="EMBL" id="KAH7292324.1"/>
    </source>
</evidence>
<evidence type="ECO:0000256" key="8">
    <source>
        <dbReference type="ARBA" id="ARBA00022679"/>
    </source>
</evidence>
<evidence type="ECO:0000256" key="21">
    <source>
        <dbReference type="PROSITE-ProRule" id="PRU10141"/>
    </source>
</evidence>
<dbReference type="Gene3D" id="1.10.510.10">
    <property type="entry name" value="Transferase(Phosphotransferase) domain 1"/>
    <property type="match status" value="1"/>
</dbReference>
<dbReference type="GO" id="GO:0033612">
    <property type="term" value="F:receptor serine/threonine kinase binding"/>
    <property type="evidence" value="ECO:0007669"/>
    <property type="project" value="TreeGrafter"/>
</dbReference>
<dbReference type="Pfam" id="PF08263">
    <property type="entry name" value="LRRNT_2"/>
    <property type="match status" value="1"/>
</dbReference>
<sequence>MMDCMRLSWRLCLSMFFLYMMVLAHQAPQLCAVDTAGGANTDTQALLTFKEAIEEDPAGLLQGWGAPGATNSCEWRGIGCFNGRVTVLDVSYGGLVSILPLSALLQLDQLKVLNLRGNAFHGLGSDKLISFACSTITDLDLSSNNLTGTLPASSADGGNITCTSLFYLNVSRNSFVGPLSSNGFVSTASSISVLDLSYNSISGTLPPSLFSQCGNLSWLDISHNSLEGAIPEGVSSCSRLVHLDLSHNRLSSQLPVDIFVPLQPSPASNYSLAHLNVSFNFLEGELPDVFQSVALAELDLSSNSFIGSFPPSLSACPSLHVVNISSNSLTGSLPSSLSNLNGLRLLYLSDNNLTGTIPPELGTGLTALEELDLSANKLTGSIPASFSNLTQLRILDLSTNALSGDFAIDVVCSMPSLQILSMSYNNLTGKLPAEGLTGCGSLSILDLSANYISGVIPDSICTPQLRQLYLSDNALVGAIPEGLTNCTSLIILDLSCNLLDGPLPSSLPRAPALEDLMIWGNFLTGPLPDTFGMATHLRKLVLNINHIDGIIPPSIVNCSSLEWLLLSSNSISGILPPDLGNLPKLSILQASDNGLTGSIPASLGNSTMLIWIELGNNLLQGTIPPELAKNSGKIAKGTLDQATEFGFIKNVDRRCGRLGGLLEFHGIRLSTVFNLHNGSYRCNVTRFYRSVSPYYFRANQGSLEYLDLSNNMLSGPIPKELGTMTYLFVLALSHNALTGNIPDSLSNIPGLTILYLDHNMLTGPIPPALSNLGLLNQIDLSNNNLSGPIPETGSMPTMPRSVFANNSGLCGAPLPPCGSSDTDSEYASTGRSKPSGWSRMTIAISSASAVAIVMACMSCIISCIMNKQNKLRQHINENLIENLPVGSGSNSWNLNGVTDPLSINVAIFERKLRKLSFANLLEATNGFSSDAIIGSGGFGEVYKGTLEGGTLVAIKKLAHGVCQGDREFLAEMETIGKIKHRNLVPLIGYCKVGLERLLVYEFMEGGSLEKRLHGSCESGGDESNHSSGDCALSWDVRKRIALGTARGLHFLHHRCIPHIIHRDLKSSNVLLDDTLEARVSDFGMARLVSAADTHKSVSALVGTPGYFPPEYMQSFRCTTKGDVYSFGIVLLELITGRRPTCPTATQDIKPNTGESATVSTVTSGSEGENSSTTTAASGTPASVDGMSAGRHPPSKDRTEAPIDLVTWVKKQLRAGYFEDILDSRVFSDSMGAIIPANKKFVHEEMRRYLKIALWCVEDLPSKRPTMVEVMALFTELHQDHGLDSL</sequence>
<dbReference type="SUPFAM" id="SSF52058">
    <property type="entry name" value="L domain-like"/>
    <property type="match status" value="1"/>
</dbReference>
<dbReference type="InterPro" id="IPR000719">
    <property type="entry name" value="Prot_kinase_dom"/>
</dbReference>
<evidence type="ECO:0000256" key="1">
    <source>
        <dbReference type="ARBA" id="ARBA00004251"/>
    </source>
</evidence>
<keyword evidence="6" id="KW-0723">Serine/threonine-protein kinase</keyword>
<evidence type="ECO:0000256" key="9">
    <source>
        <dbReference type="ARBA" id="ARBA00022692"/>
    </source>
</evidence>
<dbReference type="InterPro" id="IPR003591">
    <property type="entry name" value="Leu-rich_rpt_typical-subtyp"/>
</dbReference>
<reference evidence="25" key="1">
    <citation type="submission" date="2021-08" db="EMBL/GenBank/DDBJ databases">
        <title>WGS assembly of Ceratopteris richardii.</title>
        <authorList>
            <person name="Marchant D.B."/>
            <person name="Chen G."/>
            <person name="Jenkins J."/>
            <person name="Shu S."/>
            <person name="Leebens-Mack J."/>
            <person name="Grimwood J."/>
            <person name="Schmutz J."/>
            <person name="Soltis P."/>
            <person name="Soltis D."/>
            <person name="Chen Z.-H."/>
        </authorList>
    </citation>
    <scope>NUCLEOTIDE SEQUENCE</scope>
    <source>
        <strain evidence="25">Whitten #5841</strain>
        <tissue evidence="25">Leaf</tissue>
    </source>
</reference>
<evidence type="ECO:0000256" key="3">
    <source>
        <dbReference type="ARBA" id="ARBA00009592"/>
    </source>
</evidence>
<keyword evidence="15" id="KW-1133">Transmembrane helix</keyword>
<evidence type="ECO:0000256" key="17">
    <source>
        <dbReference type="ARBA" id="ARBA00023170"/>
    </source>
</evidence>
<keyword evidence="5" id="KW-1003">Cell membrane</keyword>
<dbReference type="PANTHER" id="PTHR48056">
    <property type="entry name" value="LRR RECEPTOR-LIKE SERINE/THREONINE-PROTEIN KINASE-RELATED"/>
    <property type="match status" value="1"/>
</dbReference>
<dbReference type="GO" id="GO:0005886">
    <property type="term" value="C:plasma membrane"/>
    <property type="evidence" value="ECO:0007669"/>
    <property type="project" value="UniProtKB-SubCell"/>
</dbReference>
<evidence type="ECO:0000256" key="6">
    <source>
        <dbReference type="ARBA" id="ARBA00022527"/>
    </source>
</evidence>
<accession>A0A8T2R9A2</accession>
<gene>
    <name evidence="25" type="ORF">KP509_29G061800</name>
</gene>
<dbReference type="Proteomes" id="UP000825935">
    <property type="component" value="Chromosome 29"/>
</dbReference>
<evidence type="ECO:0000256" key="18">
    <source>
        <dbReference type="ARBA" id="ARBA00023180"/>
    </source>
</evidence>
<dbReference type="SUPFAM" id="SSF56112">
    <property type="entry name" value="Protein kinase-like (PK-like)"/>
    <property type="match status" value="1"/>
</dbReference>
<evidence type="ECO:0000256" key="16">
    <source>
        <dbReference type="ARBA" id="ARBA00023136"/>
    </source>
</evidence>
<dbReference type="SMR" id="A0A8T2R9A2"/>
<feature type="chain" id="PRO_5035800341" description="non-specific serine/threonine protein kinase" evidence="23">
    <location>
        <begin position="25"/>
        <end position="1285"/>
    </location>
</feature>
<evidence type="ECO:0000256" key="23">
    <source>
        <dbReference type="SAM" id="SignalP"/>
    </source>
</evidence>
<dbReference type="SMART" id="SM00220">
    <property type="entry name" value="S_TKc"/>
    <property type="match status" value="1"/>
</dbReference>
<keyword evidence="7" id="KW-0433">Leucine-rich repeat</keyword>
<dbReference type="Gene3D" id="3.30.200.20">
    <property type="entry name" value="Phosphorylase Kinase, domain 1"/>
    <property type="match status" value="1"/>
</dbReference>
<organism evidence="25 26">
    <name type="scientific">Ceratopteris richardii</name>
    <name type="common">Triangle waterfern</name>
    <dbReference type="NCBI Taxonomy" id="49495"/>
    <lineage>
        <taxon>Eukaryota</taxon>
        <taxon>Viridiplantae</taxon>
        <taxon>Streptophyta</taxon>
        <taxon>Embryophyta</taxon>
        <taxon>Tracheophyta</taxon>
        <taxon>Polypodiopsida</taxon>
        <taxon>Polypodiidae</taxon>
        <taxon>Polypodiales</taxon>
        <taxon>Pteridineae</taxon>
        <taxon>Pteridaceae</taxon>
        <taxon>Parkerioideae</taxon>
        <taxon>Ceratopteris</taxon>
    </lineage>
</organism>
<dbReference type="InterPro" id="IPR008271">
    <property type="entry name" value="Ser/Thr_kinase_AS"/>
</dbReference>
<dbReference type="EC" id="2.7.11.1" evidence="4"/>
<evidence type="ECO:0000256" key="10">
    <source>
        <dbReference type="ARBA" id="ARBA00022729"/>
    </source>
</evidence>
<dbReference type="FunFam" id="3.80.10.10:FF:000095">
    <property type="entry name" value="LRR receptor-like serine/threonine-protein kinase GSO1"/>
    <property type="match status" value="1"/>
</dbReference>
<dbReference type="PROSITE" id="PS00108">
    <property type="entry name" value="PROTEIN_KINASE_ST"/>
    <property type="match status" value="1"/>
</dbReference>
<dbReference type="OMA" id="CIISCIM"/>
<dbReference type="OrthoDB" id="1055097at2759"/>
<dbReference type="CDD" id="cd14066">
    <property type="entry name" value="STKc_IRAK"/>
    <property type="match status" value="1"/>
</dbReference>
<comment type="subcellular location">
    <subcellularLocation>
        <location evidence="1">Cell membrane</location>
        <topology evidence="1">Single-pass type I membrane protein</topology>
    </subcellularLocation>
</comment>
<evidence type="ECO:0000256" key="2">
    <source>
        <dbReference type="ARBA" id="ARBA00008684"/>
    </source>
</evidence>
<evidence type="ECO:0000256" key="14">
    <source>
        <dbReference type="ARBA" id="ARBA00022840"/>
    </source>
</evidence>
<dbReference type="FunFam" id="3.30.200.20:FF:000150">
    <property type="entry name" value="serine/threonine-protein kinase BRI1-like 2"/>
    <property type="match status" value="1"/>
</dbReference>
<dbReference type="Gene3D" id="3.30.1490.310">
    <property type="match status" value="1"/>
</dbReference>
<keyword evidence="18" id="KW-0325">Glycoprotein</keyword>
<dbReference type="FunFam" id="3.80.10.10:FF:000041">
    <property type="entry name" value="LRR receptor-like serine/threonine-protein kinase ERECTA"/>
    <property type="match status" value="1"/>
</dbReference>
<dbReference type="FunFam" id="3.80.10.10:FF:000111">
    <property type="entry name" value="LRR receptor-like serine/threonine-protein kinase ERECTA"/>
    <property type="match status" value="1"/>
</dbReference>
<dbReference type="FunFam" id="1.10.510.10:FF:001023">
    <property type="entry name" value="Os07g0541700 protein"/>
    <property type="match status" value="1"/>
</dbReference>
<feature type="domain" description="Protein kinase" evidence="24">
    <location>
        <begin position="927"/>
        <end position="1276"/>
    </location>
</feature>
<dbReference type="Pfam" id="PF00560">
    <property type="entry name" value="LRR_1"/>
    <property type="match status" value="7"/>
</dbReference>
<comment type="catalytic activity">
    <reaction evidence="20">
        <text>L-seryl-[protein] + ATP = O-phospho-L-seryl-[protein] + ADP + H(+)</text>
        <dbReference type="Rhea" id="RHEA:17989"/>
        <dbReference type="Rhea" id="RHEA-COMP:9863"/>
        <dbReference type="Rhea" id="RHEA-COMP:11604"/>
        <dbReference type="ChEBI" id="CHEBI:15378"/>
        <dbReference type="ChEBI" id="CHEBI:29999"/>
        <dbReference type="ChEBI" id="CHEBI:30616"/>
        <dbReference type="ChEBI" id="CHEBI:83421"/>
        <dbReference type="ChEBI" id="CHEBI:456216"/>
        <dbReference type="EC" id="2.7.11.1"/>
    </reaction>
</comment>
<dbReference type="Pfam" id="PF13855">
    <property type="entry name" value="LRR_8"/>
    <property type="match status" value="4"/>
</dbReference>
<keyword evidence="12 21" id="KW-0547">Nucleotide-binding</keyword>
<dbReference type="PRINTS" id="PR00019">
    <property type="entry name" value="LEURICHRPT"/>
</dbReference>
<evidence type="ECO:0000256" key="13">
    <source>
        <dbReference type="ARBA" id="ARBA00022777"/>
    </source>
</evidence>
<keyword evidence="13" id="KW-0418">Kinase</keyword>
<dbReference type="InterPro" id="IPR045381">
    <property type="entry name" value="BRI1_island_dom"/>
</dbReference>
<dbReference type="InterPro" id="IPR013210">
    <property type="entry name" value="LRR_N_plant-typ"/>
</dbReference>
<comment type="caution">
    <text evidence="25">The sequence shown here is derived from an EMBL/GenBank/DDBJ whole genome shotgun (WGS) entry which is preliminary data.</text>
</comment>
<feature type="signal peptide" evidence="23">
    <location>
        <begin position="1"/>
        <end position="24"/>
    </location>
</feature>